<dbReference type="Gramene" id="KMS94570">
    <property type="protein sequence ID" value="KMS94570"/>
    <property type="gene ID" value="BVRB_020090"/>
</dbReference>
<gene>
    <name evidence="1" type="ORF">BVRB_020090</name>
</gene>
<evidence type="ECO:0000313" key="1">
    <source>
        <dbReference type="EMBL" id="KMS94570.1"/>
    </source>
</evidence>
<accession>A0A0J8DUT3</accession>
<reference evidence="1 2" key="1">
    <citation type="journal article" date="2014" name="Nature">
        <title>The genome of the recently domesticated crop plant sugar beet (Beta vulgaris).</title>
        <authorList>
            <person name="Dohm J.C."/>
            <person name="Minoche A.E."/>
            <person name="Holtgrawe D."/>
            <person name="Capella-Gutierrez S."/>
            <person name="Zakrzewski F."/>
            <person name="Tafer H."/>
            <person name="Rupp O."/>
            <person name="Sorensen T.R."/>
            <person name="Stracke R."/>
            <person name="Reinhardt R."/>
            <person name="Goesmann A."/>
            <person name="Kraft T."/>
            <person name="Schulz B."/>
            <person name="Stadler P.F."/>
            <person name="Schmidt T."/>
            <person name="Gabaldon T."/>
            <person name="Lehrach H."/>
            <person name="Weisshaar B."/>
            <person name="Himmelbauer H."/>
        </authorList>
    </citation>
    <scope>NUCLEOTIDE SEQUENCE [LARGE SCALE GENOMIC DNA]</scope>
    <source>
        <tissue evidence="1">Taproot</tissue>
    </source>
</reference>
<dbReference type="Gene3D" id="3.40.50.720">
    <property type="entry name" value="NAD(P)-binding Rossmann-like Domain"/>
    <property type="match status" value="1"/>
</dbReference>
<organism evidence="1 2">
    <name type="scientific">Beta vulgaris subsp. vulgaris</name>
    <name type="common">Beet</name>
    <dbReference type="NCBI Taxonomy" id="3555"/>
    <lineage>
        <taxon>Eukaryota</taxon>
        <taxon>Viridiplantae</taxon>
        <taxon>Streptophyta</taxon>
        <taxon>Embryophyta</taxon>
        <taxon>Tracheophyta</taxon>
        <taxon>Spermatophyta</taxon>
        <taxon>Magnoliopsida</taxon>
        <taxon>eudicotyledons</taxon>
        <taxon>Gunneridae</taxon>
        <taxon>Pentapetalae</taxon>
        <taxon>Caryophyllales</taxon>
        <taxon>Chenopodiaceae</taxon>
        <taxon>Betoideae</taxon>
        <taxon>Beta</taxon>
    </lineage>
</organism>
<feature type="non-terminal residue" evidence="1">
    <location>
        <position position="1"/>
    </location>
</feature>
<dbReference type="EMBL" id="KQ092446">
    <property type="protein sequence ID" value="KMS94570.1"/>
    <property type="molecule type" value="Genomic_DNA"/>
</dbReference>
<evidence type="ECO:0000313" key="2">
    <source>
        <dbReference type="Proteomes" id="UP000035740"/>
    </source>
</evidence>
<dbReference type="Proteomes" id="UP000035740">
    <property type="component" value="Unassembled WGS sequence"/>
</dbReference>
<proteinExistence type="predicted"/>
<dbReference type="OrthoDB" id="3250906at2759"/>
<protein>
    <submittedName>
        <fullName evidence="1">Uncharacterized protein</fullName>
    </submittedName>
</protein>
<name>A0A0J8DUT3_BETVV</name>
<dbReference type="AlphaFoldDB" id="A0A0J8DUT3"/>
<keyword evidence="2" id="KW-1185">Reference proteome</keyword>
<sequence>KNVAVTGCGAGSIGGDLVKAPLGAKVGYLDRSLTTLNHNSFLSVGRHHVSLPFTITPAKFTRIEAQQVRVSQYCSSVKVKQDVDALIDFIYDSSKKGLGVDLDYINPFASISENGRSLLNIDSRSELAHRTC</sequence>